<dbReference type="GO" id="GO:0005615">
    <property type="term" value="C:extracellular space"/>
    <property type="evidence" value="ECO:0007669"/>
    <property type="project" value="TreeGrafter"/>
</dbReference>
<dbReference type="PRINTS" id="PR00756">
    <property type="entry name" value="ALADIPTASE"/>
</dbReference>
<dbReference type="SUPFAM" id="SSF55486">
    <property type="entry name" value="Metalloproteases ('zincins'), catalytic domain"/>
    <property type="match status" value="1"/>
</dbReference>
<dbReference type="Pfam" id="PF01433">
    <property type="entry name" value="Peptidase_M1"/>
    <property type="match status" value="1"/>
</dbReference>
<dbReference type="FunFam" id="1.10.390.10:FF:000013">
    <property type="entry name" value="Aminopeptidase N"/>
    <property type="match status" value="1"/>
</dbReference>
<dbReference type="InterPro" id="IPR045357">
    <property type="entry name" value="Aminopeptidase_N-like_N"/>
</dbReference>
<keyword evidence="13" id="KW-0735">Signal-anchor</keyword>
<evidence type="ECO:0000259" key="26">
    <source>
        <dbReference type="Pfam" id="PF17900"/>
    </source>
</evidence>
<dbReference type="InterPro" id="IPR042097">
    <property type="entry name" value="Aminopeptidase_N-like_N_sf"/>
</dbReference>
<feature type="binding site" evidence="20">
    <location>
        <position position="359"/>
    </location>
    <ligand>
        <name>Zn(2+)</name>
        <dbReference type="ChEBI" id="CHEBI:29105"/>
        <note>catalytic</note>
    </ligand>
</feature>
<feature type="binding site" evidence="20">
    <location>
        <position position="355"/>
    </location>
    <ligand>
        <name>Zn(2+)</name>
        <dbReference type="ChEBI" id="CHEBI:29105"/>
        <note>catalytic</note>
    </ligand>
</feature>
<evidence type="ECO:0000256" key="22">
    <source>
        <dbReference type="RuleBase" id="RU364040"/>
    </source>
</evidence>
<keyword evidence="10 23" id="KW-0732">Signal</keyword>
<dbReference type="FunFam" id="2.60.40.1910:FF:000008">
    <property type="entry name" value="Aminopeptidase"/>
    <property type="match status" value="1"/>
</dbReference>
<dbReference type="InterPro" id="IPR034016">
    <property type="entry name" value="M1_APN-typ"/>
</dbReference>
<feature type="domain" description="ERAP1-like C-terminal" evidence="25">
    <location>
        <begin position="588"/>
        <end position="889"/>
    </location>
</feature>
<keyword evidence="6" id="KW-0336">GPI-anchor</keyword>
<evidence type="ECO:0000256" key="1">
    <source>
        <dbReference type="ARBA" id="ARBA00004606"/>
    </source>
</evidence>
<keyword evidence="15 22" id="KW-0482">Metalloprotease</keyword>
<evidence type="ECO:0000256" key="8">
    <source>
        <dbReference type="ARBA" id="ARBA00022692"/>
    </source>
</evidence>
<dbReference type="EC" id="3.4.11.-" evidence="22"/>
<dbReference type="Pfam" id="PF11838">
    <property type="entry name" value="ERAP1_C"/>
    <property type="match status" value="1"/>
</dbReference>
<dbReference type="InterPro" id="IPR014782">
    <property type="entry name" value="Peptidase_M1_dom"/>
</dbReference>
<sequence>MWLIIILCISAYVHVIECGDPKRYSYKSFDDIDENFDPSFTPRIFDESLSFRLPNNTVPTHYDLLLLTDIHLPNFEFFGTVTVHIRAVETSQYIVMNYKQLIITNINLFDSNGSLIESGVNYTQAEVTELLTILPQNELIADQEYRVTISYRGTLRTDHYGFYRASYINEQGNRIWYATSQFQATDARHSMPCYDEPHLRTSFSIRIRHHQSYIALSNMPVQSRTPGPIANFVITTFEKIPSMQTYLLVFTISDFHFAEDTTVVPPQRVYAKPESIRNHEYELALKVSPEIMLTCENFFNMSYTFPKMDQIAVTEFPAGAMENWGSVLYLERFLLFDPLVSTTRDHENILTIISHEFVHQWIGNKVVFQWWTYLWLNEAFATLYEYYMVHLTYPEERYDDSFLVDVLQRVLEIDANPNIRPMSLYVEDPWSILMLFDWIAYSKGGSVLYTFMNALGQSTWQKGLQYYLTARYDNYANPGHLYENLQIAVNQDYPTNTPDVAVMLESWEWQSGFPIVTVNFQNDHLILTQERFFYNTSLTSENLWYIPINYISATNPNSEDSTFDFWMSSEEVILRNESARKSWLEDDWLIFNIKQNYYYRVNYDLMMWNRIIKQLNEEDDGYNVIHLRNRAQLIDDSYHLARGNRIDYSILFSVMDYLRYETDYIPWVPANRAINILNRYLSGSIVYTKYQEYMRSNTAKLFNKLGVNFISNEPRVDRFARSIAMNQACRAQLPECLEQVNKKLIRHLRNNERIETEYFTSTYCNGMRQADGFLFIAMQNKLIQSSIQSERNDIISGMGCVQNQDLVFIFLNLAITPGIQLTSTEKLRILTSPTTNGPSSLSSTIEFVNVYFSLIQQISSNAISNVLTNIANNIASEEVFDKYDELLRTLTINQIISGPDYIQYLANGRINLNWQASYLGPIAEFFEQWKL</sequence>
<dbReference type="GO" id="GO:0098552">
    <property type="term" value="C:side of membrane"/>
    <property type="evidence" value="ECO:0007669"/>
    <property type="project" value="UniProtKB-KW"/>
</dbReference>
<keyword evidence="18" id="KW-0449">Lipoprotein</keyword>
<keyword evidence="16" id="KW-0472">Membrane</keyword>
<feature type="domain" description="Aminopeptidase N-like N-terminal" evidence="26">
    <location>
        <begin position="58"/>
        <end position="247"/>
    </location>
</feature>
<dbReference type="InterPro" id="IPR024571">
    <property type="entry name" value="ERAP1-like_C_dom"/>
</dbReference>
<accession>A0A9J6BVU1</accession>
<dbReference type="Proteomes" id="UP001107558">
    <property type="component" value="Chromosome 3"/>
</dbReference>
<feature type="site" description="Transition state stabilizer" evidence="21">
    <location>
        <position position="441"/>
    </location>
</feature>
<evidence type="ECO:0000313" key="28">
    <source>
        <dbReference type="Proteomes" id="UP001107558"/>
    </source>
</evidence>
<dbReference type="GO" id="GO:0006508">
    <property type="term" value="P:proteolysis"/>
    <property type="evidence" value="ECO:0007669"/>
    <property type="project" value="UniProtKB-KW"/>
</dbReference>
<dbReference type="SUPFAM" id="SSF63737">
    <property type="entry name" value="Leukotriene A4 hydrolase N-terminal domain"/>
    <property type="match status" value="1"/>
</dbReference>
<evidence type="ECO:0000256" key="3">
    <source>
        <dbReference type="ARBA" id="ARBA00010136"/>
    </source>
</evidence>
<comment type="subcellular location">
    <subcellularLocation>
        <location evidence="2">Cell membrane</location>
        <topology evidence="2">Lipid-anchor</topology>
        <topology evidence="2">GPI-anchor</topology>
    </subcellularLocation>
    <subcellularLocation>
        <location evidence="1">Membrane</location>
        <topology evidence="1">Single-pass type II membrane protein</topology>
    </subcellularLocation>
</comment>
<name>A0A9J6BVU1_POLVA</name>
<evidence type="ECO:0000256" key="10">
    <source>
        <dbReference type="ARBA" id="ARBA00022729"/>
    </source>
</evidence>
<dbReference type="AlphaFoldDB" id="A0A9J6BVU1"/>
<evidence type="ECO:0000259" key="24">
    <source>
        <dbReference type="Pfam" id="PF01433"/>
    </source>
</evidence>
<dbReference type="GO" id="GO:0005737">
    <property type="term" value="C:cytoplasm"/>
    <property type="evidence" value="ECO:0007669"/>
    <property type="project" value="TreeGrafter"/>
</dbReference>
<keyword evidence="9 20" id="KW-0479">Metal-binding</keyword>
<organism evidence="27 28">
    <name type="scientific">Polypedilum vanderplanki</name>
    <name type="common">Sleeping chironomid midge</name>
    <dbReference type="NCBI Taxonomy" id="319348"/>
    <lineage>
        <taxon>Eukaryota</taxon>
        <taxon>Metazoa</taxon>
        <taxon>Ecdysozoa</taxon>
        <taxon>Arthropoda</taxon>
        <taxon>Hexapoda</taxon>
        <taxon>Insecta</taxon>
        <taxon>Pterygota</taxon>
        <taxon>Neoptera</taxon>
        <taxon>Endopterygota</taxon>
        <taxon>Diptera</taxon>
        <taxon>Nematocera</taxon>
        <taxon>Chironomoidea</taxon>
        <taxon>Chironomidae</taxon>
        <taxon>Chironominae</taxon>
        <taxon>Polypedilum</taxon>
        <taxon>Polypedilum</taxon>
    </lineage>
</organism>
<dbReference type="OrthoDB" id="510539at2759"/>
<keyword evidence="11 22" id="KW-0378">Hydrolase</keyword>
<comment type="similarity">
    <text evidence="3 22">Belongs to the peptidase M1 family.</text>
</comment>
<evidence type="ECO:0000256" key="12">
    <source>
        <dbReference type="ARBA" id="ARBA00022833"/>
    </source>
</evidence>
<evidence type="ECO:0000256" key="4">
    <source>
        <dbReference type="ARBA" id="ARBA00022438"/>
    </source>
</evidence>
<keyword evidence="14" id="KW-1133">Transmembrane helix</keyword>
<gene>
    <name evidence="27" type="ORF">PVAND_003658</name>
</gene>
<dbReference type="GO" id="GO:0042277">
    <property type="term" value="F:peptide binding"/>
    <property type="evidence" value="ECO:0007669"/>
    <property type="project" value="TreeGrafter"/>
</dbReference>
<feature type="domain" description="Peptidase M1 membrane alanine aminopeptidase" evidence="24">
    <location>
        <begin position="284"/>
        <end position="505"/>
    </location>
</feature>
<reference evidence="27" key="1">
    <citation type="submission" date="2021-03" db="EMBL/GenBank/DDBJ databases">
        <title>Chromosome level genome of the anhydrobiotic midge Polypedilum vanderplanki.</title>
        <authorList>
            <person name="Yoshida Y."/>
            <person name="Kikawada T."/>
            <person name="Gusev O."/>
        </authorList>
    </citation>
    <scope>NUCLEOTIDE SEQUENCE</scope>
    <source>
        <strain evidence="27">NIAS01</strain>
        <tissue evidence="27">Whole body or cell culture</tissue>
    </source>
</reference>
<evidence type="ECO:0000259" key="25">
    <source>
        <dbReference type="Pfam" id="PF11838"/>
    </source>
</evidence>
<evidence type="ECO:0000256" key="13">
    <source>
        <dbReference type="ARBA" id="ARBA00022968"/>
    </source>
</evidence>
<dbReference type="InterPro" id="IPR027268">
    <property type="entry name" value="Peptidase_M4/M1_CTD_sf"/>
</dbReference>
<dbReference type="Gene3D" id="2.60.40.1730">
    <property type="entry name" value="tricorn interacting facor f3 domain"/>
    <property type="match status" value="1"/>
</dbReference>
<dbReference type="CDD" id="cd09601">
    <property type="entry name" value="M1_APN-Q_like"/>
    <property type="match status" value="1"/>
</dbReference>
<dbReference type="GO" id="GO:0005886">
    <property type="term" value="C:plasma membrane"/>
    <property type="evidence" value="ECO:0007669"/>
    <property type="project" value="UniProtKB-SubCell"/>
</dbReference>
<dbReference type="FunFam" id="2.60.40.1730:FF:000001">
    <property type="entry name" value="Leucyl-cystinyl aminopeptidase"/>
    <property type="match status" value="1"/>
</dbReference>
<feature type="active site" description="Proton acceptor" evidence="19">
    <location>
        <position position="356"/>
    </location>
</feature>
<evidence type="ECO:0000256" key="11">
    <source>
        <dbReference type="ARBA" id="ARBA00022801"/>
    </source>
</evidence>
<feature type="signal peptide" evidence="23">
    <location>
        <begin position="1"/>
        <end position="18"/>
    </location>
</feature>
<evidence type="ECO:0000256" key="7">
    <source>
        <dbReference type="ARBA" id="ARBA00022670"/>
    </source>
</evidence>
<evidence type="ECO:0000256" key="21">
    <source>
        <dbReference type="PIRSR" id="PIRSR634016-4"/>
    </source>
</evidence>
<comment type="cofactor">
    <cofactor evidence="20 22">
        <name>Zn(2+)</name>
        <dbReference type="ChEBI" id="CHEBI:29105"/>
    </cofactor>
    <text evidence="20 22">Binds 1 zinc ion per subunit.</text>
</comment>
<evidence type="ECO:0000256" key="20">
    <source>
        <dbReference type="PIRSR" id="PIRSR634016-3"/>
    </source>
</evidence>
<dbReference type="Pfam" id="PF17900">
    <property type="entry name" value="Peptidase_M1_N"/>
    <property type="match status" value="1"/>
</dbReference>
<evidence type="ECO:0000256" key="6">
    <source>
        <dbReference type="ARBA" id="ARBA00022622"/>
    </source>
</evidence>
<keyword evidence="12 20" id="KW-0862">Zinc</keyword>
<proteinExistence type="inferred from homology"/>
<evidence type="ECO:0000256" key="16">
    <source>
        <dbReference type="ARBA" id="ARBA00023136"/>
    </source>
</evidence>
<keyword evidence="5" id="KW-1003">Cell membrane</keyword>
<feature type="chain" id="PRO_5039908584" description="Aminopeptidase" evidence="23">
    <location>
        <begin position="19"/>
        <end position="931"/>
    </location>
</feature>
<evidence type="ECO:0000256" key="23">
    <source>
        <dbReference type="SAM" id="SignalP"/>
    </source>
</evidence>
<dbReference type="Gene3D" id="2.60.40.1910">
    <property type="match status" value="1"/>
</dbReference>
<dbReference type="GO" id="GO:0043171">
    <property type="term" value="P:peptide catabolic process"/>
    <property type="evidence" value="ECO:0007669"/>
    <property type="project" value="TreeGrafter"/>
</dbReference>
<evidence type="ECO:0000256" key="14">
    <source>
        <dbReference type="ARBA" id="ARBA00022989"/>
    </source>
</evidence>
<dbReference type="Gene3D" id="1.10.390.10">
    <property type="entry name" value="Neutral Protease Domain 2"/>
    <property type="match status" value="1"/>
</dbReference>
<dbReference type="Gene3D" id="1.25.50.20">
    <property type="match status" value="1"/>
</dbReference>
<keyword evidence="8" id="KW-0812">Transmembrane</keyword>
<evidence type="ECO:0000256" key="9">
    <source>
        <dbReference type="ARBA" id="ARBA00022723"/>
    </source>
</evidence>
<evidence type="ECO:0000256" key="5">
    <source>
        <dbReference type="ARBA" id="ARBA00022475"/>
    </source>
</evidence>
<comment type="caution">
    <text evidence="27">The sequence shown here is derived from an EMBL/GenBank/DDBJ whole genome shotgun (WGS) entry which is preliminary data.</text>
</comment>
<evidence type="ECO:0000256" key="19">
    <source>
        <dbReference type="PIRSR" id="PIRSR634016-1"/>
    </source>
</evidence>
<keyword evidence="28" id="KW-1185">Reference proteome</keyword>
<dbReference type="PANTHER" id="PTHR11533:SF290">
    <property type="entry name" value="AMINOPEPTIDASE"/>
    <property type="match status" value="1"/>
</dbReference>
<evidence type="ECO:0000256" key="18">
    <source>
        <dbReference type="ARBA" id="ARBA00023288"/>
    </source>
</evidence>
<evidence type="ECO:0000256" key="15">
    <source>
        <dbReference type="ARBA" id="ARBA00023049"/>
    </source>
</evidence>
<feature type="binding site" evidence="20">
    <location>
        <position position="378"/>
    </location>
    <ligand>
        <name>Zn(2+)</name>
        <dbReference type="ChEBI" id="CHEBI:29105"/>
        <note>catalytic</note>
    </ligand>
</feature>
<dbReference type="PANTHER" id="PTHR11533">
    <property type="entry name" value="PROTEASE M1 ZINC METALLOPROTEASE"/>
    <property type="match status" value="1"/>
</dbReference>
<dbReference type="GO" id="GO:0008270">
    <property type="term" value="F:zinc ion binding"/>
    <property type="evidence" value="ECO:0007669"/>
    <property type="project" value="UniProtKB-UniRule"/>
</dbReference>
<keyword evidence="17" id="KW-0325">Glycoprotein</keyword>
<dbReference type="GO" id="GO:0070006">
    <property type="term" value="F:metalloaminopeptidase activity"/>
    <property type="evidence" value="ECO:0007669"/>
    <property type="project" value="TreeGrafter"/>
</dbReference>
<dbReference type="EMBL" id="JADBJN010000003">
    <property type="protein sequence ID" value="KAG5673629.1"/>
    <property type="molecule type" value="Genomic_DNA"/>
</dbReference>
<evidence type="ECO:0000256" key="2">
    <source>
        <dbReference type="ARBA" id="ARBA00004609"/>
    </source>
</evidence>
<keyword evidence="4 22" id="KW-0031">Aminopeptidase</keyword>
<evidence type="ECO:0000256" key="17">
    <source>
        <dbReference type="ARBA" id="ARBA00023180"/>
    </source>
</evidence>
<protein>
    <recommendedName>
        <fullName evidence="22">Aminopeptidase</fullName>
        <ecNumber evidence="22">3.4.11.-</ecNumber>
    </recommendedName>
</protein>
<dbReference type="InterPro" id="IPR050344">
    <property type="entry name" value="Peptidase_M1_aminopeptidases"/>
</dbReference>
<keyword evidence="7 22" id="KW-0645">Protease</keyword>
<dbReference type="InterPro" id="IPR001930">
    <property type="entry name" value="Peptidase_M1"/>
</dbReference>
<evidence type="ECO:0000313" key="27">
    <source>
        <dbReference type="EMBL" id="KAG5673629.1"/>
    </source>
</evidence>